<sequence>MKILFAVAPGHGLMLPVVPLVWAARAAGHEVLVATSSEMVEVGAHSGLPMYDVQPDRDVWDELMRAITGDLQLKDADASEEMRLAVKDRNPFGLFLLTMTEGTVAAARAFGADLVVYTSDHVLGALTAIALGVPGLEVGNRVTWSMRDVAFQHDHDPLGGNELVARMRAKLGLPEGPPELIARIDPRAPSMGGIHGDEPDPRDGVPWWPMRFVPYNGGAAVPDWALRRPERPRVCVTLGTVVPTMMGTGSLEVMLAALGELDVEVVLAARPADLASLGAPIPDNVRSVGFLALSAFLPSCSLIVHHGGSGTTAAPLGYGVPQLVLPGFADNSMAAERVADRGVGLSADPATATVSSVRELVDRLLTEPAFAAAAREVSAEMAAQPSPASVVERVAAAMATGTLGGRTRGG</sequence>
<evidence type="ECO:0000256" key="2">
    <source>
        <dbReference type="ARBA" id="ARBA00022676"/>
    </source>
</evidence>
<accession>A0ABP9PX22</accession>
<keyword evidence="7" id="KW-1185">Reference proteome</keyword>
<gene>
    <name evidence="6" type="primary">iroB</name>
    <name evidence="6" type="ORF">GCM10023321_22350</name>
</gene>
<protein>
    <submittedName>
        <fullName evidence="6">Salmochelin biosynthesis C-glycosyltransferase IroB</fullName>
    </submittedName>
</protein>
<feature type="domain" description="Erythromycin biosynthesis protein CIII-like C-terminal" evidence="4">
    <location>
        <begin position="253"/>
        <end position="395"/>
    </location>
</feature>
<evidence type="ECO:0000313" key="7">
    <source>
        <dbReference type="Proteomes" id="UP001428817"/>
    </source>
</evidence>
<dbReference type="PANTHER" id="PTHR48050">
    <property type="entry name" value="STEROL 3-BETA-GLUCOSYLTRANSFERASE"/>
    <property type="match status" value="1"/>
</dbReference>
<evidence type="ECO:0000256" key="3">
    <source>
        <dbReference type="ARBA" id="ARBA00022679"/>
    </source>
</evidence>
<comment type="caution">
    <text evidence="6">The sequence shown here is derived from an EMBL/GenBank/DDBJ whole genome shotgun (WGS) entry which is preliminary data.</text>
</comment>
<keyword evidence="3" id="KW-0808">Transferase</keyword>
<dbReference type="InterPro" id="IPR048284">
    <property type="entry name" value="EryCIII-like_N"/>
</dbReference>
<dbReference type="PANTHER" id="PTHR48050:SF13">
    <property type="entry name" value="STEROL 3-BETA-GLUCOSYLTRANSFERASE UGT80A2"/>
    <property type="match status" value="1"/>
</dbReference>
<proteinExistence type="inferred from homology"/>
<dbReference type="InterPro" id="IPR010610">
    <property type="entry name" value="EryCIII-like_C"/>
</dbReference>
<organism evidence="6 7">
    <name type="scientific">Pseudonocardia eucalypti</name>
    <dbReference type="NCBI Taxonomy" id="648755"/>
    <lineage>
        <taxon>Bacteria</taxon>
        <taxon>Bacillati</taxon>
        <taxon>Actinomycetota</taxon>
        <taxon>Actinomycetes</taxon>
        <taxon>Pseudonocardiales</taxon>
        <taxon>Pseudonocardiaceae</taxon>
        <taxon>Pseudonocardia</taxon>
    </lineage>
</organism>
<keyword evidence="2" id="KW-0328">Glycosyltransferase</keyword>
<evidence type="ECO:0000259" key="5">
    <source>
        <dbReference type="Pfam" id="PF21036"/>
    </source>
</evidence>
<dbReference type="Pfam" id="PF06722">
    <property type="entry name" value="EryCIII-like_C"/>
    <property type="match status" value="1"/>
</dbReference>
<evidence type="ECO:0000313" key="6">
    <source>
        <dbReference type="EMBL" id="GAA5152921.1"/>
    </source>
</evidence>
<feature type="domain" description="Erythromycin biosynthesis protein CIII-like N-terminal" evidence="5">
    <location>
        <begin position="22"/>
        <end position="239"/>
    </location>
</feature>
<dbReference type="RefSeq" id="WP_185061990.1">
    <property type="nucleotide sequence ID" value="NZ_BAABJP010000008.1"/>
</dbReference>
<dbReference type="SUPFAM" id="SSF53756">
    <property type="entry name" value="UDP-Glycosyltransferase/glycogen phosphorylase"/>
    <property type="match status" value="1"/>
</dbReference>
<dbReference type="CDD" id="cd03784">
    <property type="entry name" value="GT1_Gtf-like"/>
    <property type="match status" value="1"/>
</dbReference>
<dbReference type="Pfam" id="PF21036">
    <property type="entry name" value="EryCIII-like_N"/>
    <property type="match status" value="1"/>
</dbReference>
<dbReference type="Proteomes" id="UP001428817">
    <property type="component" value="Unassembled WGS sequence"/>
</dbReference>
<reference evidence="7" key="1">
    <citation type="journal article" date="2019" name="Int. J. Syst. Evol. Microbiol.">
        <title>The Global Catalogue of Microorganisms (GCM) 10K type strain sequencing project: providing services to taxonomists for standard genome sequencing and annotation.</title>
        <authorList>
            <consortium name="The Broad Institute Genomics Platform"/>
            <consortium name="The Broad Institute Genome Sequencing Center for Infectious Disease"/>
            <person name="Wu L."/>
            <person name="Ma J."/>
        </authorList>
    </citation>
    <scope>NUCLEOTIDE SEQUENCE [LARGE SCALE GENOMIC DNA]</scope>
    <source>
        <strain evidence="7">JCM 18303</strain>
    </source>
</reference>
<dbReference type="EMBL" id="BAABJP010000008">
    <property type="protein sequence ID" value="GAA5152921.1"/>
    <property type="molecule type" value="Genomic_DNA"/>
</dbReference>
<dbReference type="Gene3D" id="3.40.50.2000">
    <property type="entry name" value="Glycogen Phosphorylase B"/>
    <property type="match status" value="2"/>
</dbReference>
<comment type="similarity">
    <text evidence="1">Belongs to the glycosyltransferase 28 family.</text>
</comment>
<dbReference type="InterPro" id="IPR002213">
    <property type="entry name" value="UDP_glucos_trans"/>
</dbReference>
<evidence type="ECO:0000256" key="1">
    <source>
        <dbReference type="ARBA" id="ARBA00006962"/>
    </source>
</evidence>
<evidence type="ECO:0000259" key="4">
    <source>
        <dbReference type="Pfam" id="PF06722"/>
    </source>
</evidence>
<name>A0ABP9PX22_9PSEU</name>
<dbReference type="InterPro" id="IPR050426">
    <property type="entry name" value="Glycosyltransferase_28"/>
</dbReference>